<dbReference type="PANTHER" id="PTHR32089:SF112">
    <property type="entry name" value="LYSOZYME-LIKE PROTEIN-RELATED"/>
    <property type="match status" value="1"/>
</dbReference>
<dbReference type="GO" id="GO:0006935">
    <property type="term" value="P:chemotaxis"/>
    <property type="evidence" value="ECO:0007669"/>
    <property type="project" value="InterPro"/>
</dbReference>
<dbReference type="InterPro" id="IPR004089">
    <property type="entry name" value="MCPsignal_dom"/>
</dbReference>
<dbReference type="PROSITE" id="PS50111">
    <property type="entry name" value="CHEMOTAXIS_TRANSDUC_2"/>
    <property type="match status" value="1"/>
</dbReference>
<organism evidence="10 11">
    <name type="scientific">Dongia mobilis</name>
    <dbReference type="NCBI Taxonomy" id="578943"/>
    <lineage>
        <taxon>Bacteria</taxon>
        <taxon>Pseudomonadati</taxon>
        <taxon>Pseudomonadota</taxon>
        <taxon>Alphaproteobacteria</taxon>
        <taxon>Rhodospirillales</taxon>
        <taxon>Dongiaceae</taxon>
        <taxon>Dongia</taxon>
    </lineage>
</organism>
<sequence>MNALHQLQDRAARLLGLYICLHLPLVAALEWYVRGTIGIVTALGAILVVLTAVMTWVGTGPARRLFLSVSLVLMVGVLVAGLQGHPWQIDMHMYFFAALAMLIAFCDWRALLAATVVIALHHLVLNFVLPLAVFPDGADFGRVVFHAVIVLIEAGVLIWAAHYLAVTLARSGEALDEAEEAKRAAEAAAAQERETERNAKEAQRALLTRIASEFERAVQSVIDQVTAGTGKAATIADGLTHVASTSADKAARAAEASSASSGDAQAIAAAAEELTASVGEIQRQAQRSSDITSRAVQQAGETTKSVAELTEAAQKIGDIVHLINDIASQTNLLALNATIEAARAGEAGKGFAVVAGEVKSLAGQTARATDEISTQIAAIQSATTKSVDAIRTISEIIGEISSISQEINASVEQQNTATREIAGSAHNVSQRTGTTSEMIAGVQDAARETGANAGEMSAAVQQLLAQSRHLQDEVQKFIRSLPTD</sequence>
<evidence type="ECO:0000313" key="10">
    <source>
        <dbReference type="EMBL" id="TDQ84034.1"/>
    </source>
</evidence>
<comment type="subcellular location">
    <subcellularLocation>
        <location evidence="1">Cell inner membrane</location>
        <topology evidence="1">Multi-pass membrane protein</topology>
    </subcellularLocation>
</comment>
<evidence type="ECO:0000313" key="11">
    <source>
        <dbReference type="Proteomes" id="UP000295783"/>
    </source>
</evidence>
<dbReference type="InterPro" id="IPR004090">
    <property type="entry name" value="Chemotax_Me-accpt_rcpt"/>
</dbReference>
<dbReference type="PROSITE" id="PS50192">
    <property type="entry name" value="T_SNARE"/>
    <property type="match status" value="1"/>
</dbReference>
<feature type="domain" description="T-SNARE coiled-coil homology" evidence="9">
    <location>
        <begin position="380"/>
        <end position="442"/>
    </location>
</feature>
<evidence type="ECO:0000256" key="6">
    <source>
        <dbReference type="SAM" id="Coils"/>
    </source>
</evidence>
<proteinExistence type="inferred from homology"/>
<feature type="transmembrane region" description="Helical" evidence="7">
    <location>
        <begin position="65"/>
        <end position="83"/>
    </location>
</feature>
<keyword evidence="6" id="KW-0175">Coiled coil</keyword>
<dbReference type="PANTHER" id="PTHR32089">
    <property type="entry name" value="METHYL-ACCEPTING CHEMOTAXIS PROTEIN MCPB"/>
    <property type="match status" value="1"/>
</dbReference>
<evidence type="ECO:0000256" key="2">
    <source>
        <dbReference type="ARBA" id="ARBA00022519"/>
    </source>
</evidence>
<dbReference type="SMART" id="SM00283">
    <property type="entry name" value="MA"/>
    <property type="match status" value="1"/>
</dbReference>
<protein>
    <submittedName>
        <fullName evidence="10">Methyl-accepting chemotaxis protein</fullName>
    </submittedName>
</protein>
<keyword evidence="2" id="KW-1003">Cell membrane</keyword>
<gene>
    <name evidence="10" type="ORF">A8950_0580</name>
</gene>
<evidence type="ECO:0000256" key="3">
    <source>
        <dbReference type="ARBA" id="ARBA00023224"/>
    </source>
</evidence>
<feature type="coiled-coil region" evidence="6">
    <location>
        <begin position="168"/>
        <end position="205"/>
    </location>
</feature>
<dbReference type="OrthoDB" id="354287at2"/>
<keyword evidence="11" id="KW-1185">Reference proteome</keyword>
<evidence type="ECO:0000256" key="1">
    <source>
        <dbReference type="ARBA" id="ARBA00004429"/>
    </source>
</evidence>
<comment type="similarity">
    <text evidence="4">Belongs to the methyl-accepting chemotaxis (MCP) protein family.</text>
</comment>
<feature type="domain" description="Methyl-accepting transducer" evidence="8">
    <location>
        <begin position="221"/>
        <end position="464"/>
    </location>
</feature>
<keyword evidence="2" id="KW-0997">Cell inner membrane</keyword>
<evidence type="ECO:0000256" key="7">
    <source>
        <dbReference type="SAM" id="Phobius"/>
    </source>
</evidence>
<evidence type="ECO:0000256" key="4">
    <source>
        <dbReference type="ARBA" id="ARBA00029447"/>
    </source>
</evidence>
<dbReference type="EMBL" id="SNYW01000006">
    <property type="protein sequence ID" value="TDQ84034.1"/>
    <property type="molecule type" value="Genomic_DNA"/>
</dbReference>
<keyword evidence="7" id="KW-1133">Transmembrane helix</keyword>
<keyword evidence="7" id="KW-0812">Transmembrane</keyword>
<name>A0A4R6WVI8_9PROT</name>
<feature type="transmembrane region" description="Helical" evidence="7">
    <location>
        <begin position="39"/>
        <end position="58"/>
    </location>
</feature>
<feature type="transmembrane region" description="Helical" evidence="7">
    <location>
        <begin position="111"/>
        <end position="132"/>
    </location>
</feature>
<keyword evidence="7" id="KW-0472">Membrane</keyword>
<feature type="transmembrane region" description="Helical" evidence="7">
    <location>
        <begin position="12"/>
        <end position="33"/>
    </location>
</feature>
<dbReference type="RefSeq" id="WP_133612099.1">
    <property type="nucleotide sequence ID" value="NZ_SNYW01000006.1"/>
</dbReference>
<dbReference type="Pfam" id="PF00015">
    <property type="entry name" value="MCPsignal"/>
    <property type="match status" value="1"/>
</dbReference>
<dbReference type="AlphaFoldDB" id="A0A4R6WVI8"/>
<evidence type="ECO:0000259" key="8">
    <source>
        <dbReference type="PROSITE" id="PS50111"/>
    </source>
</evidence>
<evidence type="ECO:0000259" key="9">
    <source>
        <dbReference type="PROSITE" id="PS50192"/>
    </source>
</evidence>
<comment type="caution">
    <text evidence="10">The sequence shown here is derived from an EMBL/GenBank/DDBJ whole genome shotgun (WGS) entry which is preliminary data.</text>
</comment>
<accession>A0A4R6WVI8</accession>
<dbReference type="PRINTS" id="PR00260">
    <property type="entry name" value="CHEMTRNSDUCR"/>
</dbReference>
<dbReference type="GO" id="GO:0007165">
    <property type="term" value="P:signal transduction"/>
    <property type="evidence" value="ECO:0007669"/>
    <property type="project" value="UniProtKB-KW"/>
</dbReference>
<dbReference type="Gene3D" id="1.10.287.950">
    <property type="entry name" value="Methyl-accepting chemotaxis protein"/>
    <property type="match status" value="1"/>
</dbReference>
<dbReference type="GO" id="GO:0005886">
    <property type="term" value="C:plasma membrane"/>
    <property type="evidence" value="ECO:0007669"/>
    <property type="project" value="UniProtKB-SubCell"/>
</dbReference>
<evidence type="ECO:0000256" key="5">
    <source>
        <dbReference type="PROSITE-ProRule" id="PRU00284"/>
    </source>
</evidence>
<feature type="transmembrane region" description="Helical" evidence="7">
    <location>
        <begin position="144"/>
        <end position="165"/>
    </location>
</feature>
<keyword evidence="3 5" id="KW-0807">Transducer</keyword>
<dbReference type="SUPFAM" id="SSF58104">
    <property type="entry name" value="Methyl-accepting chemotaxis protein (MCP) signaling domain"/>
    <property type="match status" value="1"/>
</dbReference>
<dbReference type="GO" id="GO:0004888">
    <property type="term" value="F:transmembrane signaling receptor activity"/>
    <property type="evidence" value="ECO:0007669"/>
    <property type="project" value="InterPro"/>
</dbReference>
<dbReference type="Proteomes" id="UP000295783">
    <property type="component" value="Unassembled WGS sequence"/>
</dbReference>
<dbReference type="InterPro" id="IPR000727">
    <property type="entry name" value="T_SNARE_dom"/>
</dbReference>
<reference evidence="10 11" key="1">
    <citation type="submission" date="2019-03" db="EMBL/GenBank/DDBJ databases">
        <title>Genomic Encyclopedia of Type Strains, Phase III (KMG-III): the genomes of soil and plant-associated and newly described type strains.</title>
        <authorList>
            <person name="Whitman W."/>
        </authorList>
    </citation>
    <scope>NUCLEOTIDE SEQUENCE [LARGE SCALE GENOMIC DNA]</scope>
    <source>
        <strain evidence="10 11">CGMCC 1.7660</strain>
    </source>
</reference>